<proteinExistence type="predicted"/>
<dbReference type="AlphaFoldDB" id="A0AAP0R792"/>
<sequence>MEVVEVLKLIICLSLLCQQQTLDGKQHFSGAMGLQDQQQKMGRKLAGGKETVPWWWTEDYSVAHKRRPVHNKLDP</sequence>
<gene>
    <name evidence="2" type="ORF">L1049_003104</name>
</gene>
<evidence type="ECO:0000313" key="2">
    <source>
        <dbReference type="EMBL" id="KAK9272727.1"/>
    </source>
</evidence>
<accession>A0AAP0R792</accession>
<dbReference type="Proteomes" id="UP001415857">
    <property type="component" value="Unassembled WGS sequence"/>
</dbReference>
<evidence type="ECO:0008006" key="4">
    <source>
        <dbReference type="Google" id="ProtNLM"/>
    </source>
</evidence>
<evidence type="ECO:0000256" key="1">
    <source>
        <dbReference type="SAM" id="SignalP"/>
    </source>
</evidence>
<comment type="caution">
    <text evidence="2">The sequence shown here is derived from an EMBL/GenBank/DDBJ whole genome shotgun (WGS) entry which is preliminary data.</text>
</comment>
<reference evidence="2 3" key="1">
    <citation type="journal article" date="2024" name="Plant J.">
        <title>Genome sequences and population genomics reveal climatic adaptation and genomic divergence between two closely related sweetgum species.</title>
        <authorList>
            <person name="Xu W.Q."/>
            <person name="Ren C.Q."/>
            <person name="Zhang X.Y."/>
            <person name="Comes H.P."/>
            <person name="Liu X.H."/>
            <person name="Li Y.G."/>
            <person name="Kettle C.J."/>
            <person name="Jalonen R."/>
            <person name="Gaisberger H."/>
            <person name="Ma Y.Z."/>
            <person name="Qiu Y.X."/>
        </authorList>
    </citation>
    <scope>NUCLEOTIDE SEQUENCE [LARGE SCALE GENOMIC DNA]</scope>
    <source>
        <strain evidence="2">Hangzhou</strain>
    </source>
</reference>
<feature type="signal peptide" evidence="1">
    <location>
        <begin position="1"/>
        <end position="24"/>
    </location>
</feature>
<protein>
    <recommendedName>
        <fullName evidence="4">Secreted protein</fullName>
    </recommendedName>
</protein>
<dbReference type="EMBL" id="JBBPBK010000013">
    <property type="protein sequence ID" value="KAK9272727.1"/>
    <property type="molecule type" value="Genomic_DNA"/>
</dbReference>
<keyword evidence="1" id="KW-0732">Signal</keyword>
<name>A0AAP0R792_LIQFO</name>
<keyword evidence="3" id="KW-1185">Reference proteome</keyword>
<evidence type="ECO:0000313" key="3">
    <source>
        <dbReference type="Proteomes" id="UP001415857"/>
    </source>
</evidence>
<feature type="chain" id="PRO_5042957658" description="Secreted protein" evidence="1">
    <location>
        <begin position="25"/>
        <end position="75"/>
    </location>
</feature>
<organism evidence="2 3">
    <name type="scientific">Liquidambar formosana</name>
    <name type="common">Formosan gum</name>
    <dbReference type="NCBI Taxonomy" id="63359"/>
    <lineage>
        <taxon>Eukaryota</taxon>
        <taxon>Viridiplantae</taxon>
        <taxon>Streptophyta</taxon>
        <taxon>Embryophyta</taxon>
        <taxon>Tracheophyta</taxon>
        <taxon>Spermatophyta</taxon>
        <taxon>Magnoliopsida</taxon>
        <taxon>eudicotyledons</taxon>
        <taxon>Gunneridae</taxon>
        <taxon>Pentapetalae</taxon>
        <taxon>Saxifragales</taxon>
        <taxon>Altingiaceae</taxon>
        <taxon>Liquidambar</taxon>
    </lineage>
</organism>